<dbReference type="Gene3D" id="2.40.50.100">
    <property type="match status" value="1"/>
</dbReference>
<dbReference type="EMBL" id="UGTA01000001">
    <property type="protein sequence ID" value="SUB58869.1"/>
    <property type="molecule type" value="Genomic_DNA"/>
</dbReference>
<dbReference type="PANTHER" id="PTHR30469:SF11">
    <property type="entry name" value="BLL4320 PROTEIN"/>
    <property type="match status" value="1"/>
</dbReference>
<evidence type="ECO:0000313" key="6">
    <source>
        <dbReference type="Proteomes" id="UP000255417"/>
    </source>
</evidence>
<dbReference type="Pfam" id="PF25917">
    <property type="entry name" value="BSH_RND"/>
    <property type="match status" value="1"/>
</dbReference>
<dbReference type="FunFam" id="2.40.30.170:FF:000010">
    <property type="entry name" value="Efflux RND transporter periplasmic adaptor subunit"/>
    <property type="match status" value="1"/>
</dbReference>
<dbReference type="PANTHER" id="PTHR30469">
    <property type="entry name" value="MULTIDRUG RESISTANCE PROTEIN MDTA"/>
    <property type="match status" value="1"/>
</dbReference>
<feature type="domain" description="Multidrug resistance protein MdtA-like barrel-sandwich hybrid" evidence="3">
    <location>
        <begin position="83"/>
        <end position="201"/>
    </location>
</feature>
<dbReference type="InterPro" id="IPR058625">
    <property type="entry name" value="MdtA-like_BSH"/>
</dbReference>
<dbReference type="GO" id="GO:0015562">
    <property type="term" value="F:efflux transmembrane transporter activity"/>
    <property type="evidence" value="ECO:0007669"/>
    <property type="project" value="TreeGrafter"/>
</dbReference>
<protein>
    <submittedName>
        <fullName evidence="5">Probable efflux pump periplasmic linker ttgA</fullName>
    </submittedName>
</protein>
<dbReference type="AlphaFoldDB" id="A0A379C9L3"/>
<accession>A0A379C9L3</accession>
<proteinExistence type="inferred from homology"/>
<dbReference type="NCBIfam" id="TIGR01730">
    <property type="entry name" value="RND_mfp"/>
    <property type="match status" value="1"/>
</dbReference>
<keyword evidence="6" id="KW-1185">Reference proteome</keyword>
<dbReference type="GO" id="GO:1990281">
    <property type="term" value="C:efflux pump complex"/>
    <property type="evidence" value="ECO:0007669"/>
    <property type="project" value="TreeGrafter"/>
</dbReference>
<feature type="domain" description="Multidrug resistance protein MdtA-like alpha-helical hairpin" evidence="2">
    <location>
        <begin position="116"/>
        <end position="177"/>
    </location>
</feature>
<dbReference type="InterPro" id="IPR006143">
    <property type="entry name" value="RND_pump_MFP"/>
</dbReference>
<gene>
    <name evidence="5" type="primary">ttgA</name>
    <name evidence="5" type="ORF">NCTC12872_00838</name>
</gene>
<dbReference type="RefSeq" id="WP_115315374.1">
    <property type="nucleotide sequence ID" value="NZ_LWIF01000001.1"/>
</dbReference>
<evidence type="ECO:0000259" key="4">
    <source>
        <dbReference type="Pfam" id="PF25954"/>
    </source>
</evidence>
<dbReference type="SUPFAM" id="SSF111369">
    <property type="entry name" value="HlyD-like secretion proteins"/>
    <property type="match status" value="1"/>
</dbReference>
<reference evidence="5 6" key="1">
    <citation type="submission" date="2018-06" db="EMBL/GenBank/DDBJ databases">
        <authorList>
            <consortium name="Pathogen Informatics"/>
            <person name="Doyle S."/>
        </authorList>
    </citation>
    <scope>NUCLEOTIDE SEQUENCE [LARGE SCALE GENOMIC DNA]</scope>
    <source>
        <strain evidence="5 6">NCTC12872</strain>
    </source>
</reference>
<evidence type="ECO:0000256" key="1">
    <source>
        <dbReference type="ARBA" id="ARBA00009477"/>
    </source>
</evidence>
<dbReference type="Gene3D" id="2.40.420.20">
    <property type="match status" value="1"/>
</dbReference>
<dbReference type="Gene3D" id="2.40.30.170">
    <property type="match status" value="1"/>
</dbReference>
<feature type="domain" description="CusB-like beta-barrel" evidence="4">
    <location>
        <begin position="214"/>
        <end position="285"/>
    </location>
</feature>
<name>A0A379C9L3_9PAST</name>
<dbReference type="Proteomes" id="UP000255417">
    <property type="component" value="Unassembled WGS sequence"/>
</dbReference>
<evidence type="ECO:0000259" key="3">
    <source>
        <dbReference type="Pfam" id="PF25917"/>
    </source>
</evidence>
<organism evidence="5 6">
    <name type="scientific">Phocoenobacter uteri</name>
    <dbReference type="NCBI Taxonomy" id="146806"/>
    <lineage>
        <taxon>Bacteria</taxon>
        <taxon>Pseudomonadati</taxon>
        <taxon>Pseudomonadota</taxon>
        <taxon>Gammaproteobacteria</taxon>
        <taxon>Pasteurellales</taxon>
        <taxon>Pasteurellaceae</taxon>
        <taxon>Phocoenobacter</taxon>
    </lineage>
</organism>
<dbReference type="Pfam" id="PF25954">
    <property type="entry name" value="Beta-barrel_RND_2"/>
    <property type="match status" value="1"/>
</dbReference>
<evidence type="ECO:0000259" key="2">
    <source>
        <dbReference type="Pfam" id="PF25876"/>
    </source>
</evidence>
<dbReference type="Pfam" id="PF25876">
    <property type="entry name" value="HH_MFP_RND"/>
    <property type="match status" value="1"/>
</dbReference>
<sequence>MEIKQRKKTRSKKFLLILVLIIVLVVFGGVVGMQQFIKMKKTEYAEHMPEAVSLVTAMKIEPTKWVPSIKATGKIRPNQGAMLSAQMSGVIKDVLIKSGQQVEKGQLLVEIDSSVEKANLRASEAQLPQVKKNYQRYQTLIKSGSVSKAEYDNMKASYNQLVANIEALKASIKRRQIYAPFSGVVGIVKVNKGQYVNMGTPIVRVEDQSAMKVQFNLSQTALAEVKQGQDIVVTTDVLPNQSFPAKISAIDPAVNTATGLVEMEALITSGQQKLLSGMFVNLNIQLPSEQNQIVVPQIAVTYTMYGETVYVLQPLSDKDRVMVEKMQARNPDLKVDRVYRAKQIEVKTVDRNGNFAQLRQNKGLKSGDLIVSGGFQRLSNNVLVLVADKNGVGETAPATIGNL</sequence>
<dbReference type="OrthoDB" id="9806939at2"/>
<comment type="similarity">
    <text evidence="1">Belongs to the membrane fusion protein (MFP) (TC 8.A.1) family.</text>
</comment>
<dbReference type="InterPro" id="IPR058792">
    <property type="entry name" value="Beta-barrel_RND_2"/>
</dbReference>
<dbReference type="InterPro" id="IPR058624">
    <property type="entry name" value="MdtA-like_HH"/>
</dbReference>
<dbReference type="Gene3D" id="1.10.287.470">
    <property type="entry name" value="Helix hairpin bin"/>
    <property type="match status" value="1"/>
</dbReference>
<evidence type="ECO:0000313" key="5">
    <source>
        <dbReference type="EMBL" id="SUB58869.1"/>
    </source>
</evidence>
<dbReference type="FunFam" id="1.10.287.470:FF:000026">
    <property type="entry name" value="Efflux RND transporter periplasmic adaptor subunit"/>
    <property type="match status" value="1"/>
</dbReference>